<keyword evidence="3" id="KW-1185">Reference proteome</keyword>
<proteinExistence type="predicted"/>
<accession>A0A1H1VCT0</accession>
<organism evidence="2 3">
    <name type="scientific">Brevibacterium sandarakinum</name>
    <dbReference type="NCBI Taxonomy" id="629680"/>
    <lineage>
        <taxon>Bacteria</taxon>
        <taxon>Bacillati</taxon>
        <taxon>Actinomycetota</taxon>
        <taxon>Actinomycetes</taxon>
        <taxon>Micrococcales</taxon>
        <taxon>Brevibacteriaceae</taxon>
        <taxon>Brevibacterium</taxon>
    </lineage>
</organism>
<evidence type="ECO:0000313" key="3">
    <source>
        <dbReference type="Proteomes" id="UP000199700"/>
    </source>
</evidence>
<dbReference type="EMBL" id="LT629739">
    <property type="protein sequence ID" value="SDS82251.1"/>
    <property type="molecule type" value="Genomic_DNA"/>
</dbReference>
<evidence type="ECO:0000256" key="1">
    <source>
        <dbReference type="SAM" id="Phobius"/>
    </source>
</evidence>
<name>A0A1H1VCT0_BRESA</name>
<dbReference type="AlphaFoldDB" id="A0A1H1VCT0"/>
<dbReference type="Proteomes" id="UP000199700">
    <property type="component" value="Chromosome"/>
</dbReference>
<evidence type="ECO:0000313" key="2">
    <source>
        <dbReference type="EMBL" id="SDS82251.1"/>
    </source>
</evidence>
<keyword evidence="1" id="KW-0472">Membrane</keyword>
<protein>
    <submittedName>
        <fullName evidence="2">Uncharacterized protein</fullName>
    </submittedName>
</protein>
<feature type="transmembrane region" description="Helical" evidence="1">
    <location>
        <begin position="57"/>
        <end position="78"/>
    </location>
</feature>
<sequence length="85" mass="9619">MSLVNIPHKDYWLERGERDYLFECLMEFMRITAGATALLLTSSLAMTLRVGATMPEALTFVPTLVFLAIVGAALWLLYRQLKPLD</sequence>
<gene>
    <name evidence="2" type="ORF">SAMN04489751_2965</name>
</gene>
<dbReference type="RefSeq" id="WP_231938857.1">
    <property type="nucleotide sequence ID" value="NZ_LT629739.1"/>
</dbReference>
<feature type="transmembrane region" description="Helical" evidence="1">
    <location>
        <begin position="20"/>
        <end position="45"/>
    </location>
</feature>
<keyword evidence="1" id="KW-0812">Transmembrane</keyword>
<keyword evidence="1" id="KW-1133">Transmembrane helix</keyword>
<reference evidence="2" key="1">
    <citation type="submission" date="2016-10" db="EMBL/GenBank/DDBJ databases">
        <authorList>
            <person name="Varghese N."/>
            <person name="Submissions S."/>
        </authorList>
    </citation>
    <scope>NUCLEOTIDE SEQUENCE [LARGE SCALE GENOMIC DNA]</scope>
    <source>
        <strain evidence="2">DSM 22082</strain>
    </source>
</reference>